<dbReference type="GO" id="GO:0003676">
    <property type="term" value="F:nucleic acid binding"/>
    <property type="evidence" value="ECO:0007669"/>
    <property type="project" value="InterPro"/>
</dbReference>
<protein>
    <submittedName>
        <fullName evidence="2">Putative transposase for insertion sequence element IS986/IS6110</fullName>
    </submittedName>
</protein>
<dbReference type="PROSITE" id="PS50994">
    <property type="entry name" value="INTEGRASE"/>
    <property type="match status" value="1"/>
</dbReference>
<feature type="domain" description="Integrase catalytic" evidence="1">
    <location>
        <begin position="861"/>
        <end position="1035"/>
    </location>
</feature>
<accession>A0A2B4R7J4</accession>
<dbReference type="GO" id="GO:0015074">
    <property type="term" value="P:DNA integration"/>
    <property type="evidence" value="ECO:0007669"/>
    <property type="project" value="InterPro"/>
</dbReference>
<comment type="caution">
    <text evidence="2">The sequence shown here is derived from an EMBL/GenBank/DDBJ whole genome shotgun (WGS) entry which is preliminary data.</text>
</comment>
<evidence type="ECO:0000259" key="1">
    <source>
        <dbReference type="PROSITE" id="PS50994"/>
    </source>
</evidence>
<dbReference type="InterPro" id="IPR043502">
    <property type="entry name" value="DNA/RNA_pol_sf"/>
</dbReference>
<dbReference type="Pfam" id="PF13276">
    <property type="entry name" value="HTH_21"/>
    <property type="match status" value="1"/>
</dbReference>
<name>A0A2B4R7J4_STYPI</name>
<evidence type="ECO:0000313" key="2">
    <source>
        <dbReference type="EMBL" id="PFX12348.1"/>
    </source>
</evidence>
<dbReference type="Proteomes" id="UP000225706">
    <property type="component" value="Unassembled WGS sequence"/>
</dbReference>
<dbReference type="AlphaFoldDB" id="A0A2B4R7J4"/>
<dbReference type="InterPro" id="IPR048020">
    <property type="entry name" value="Transpos_IS3"/>
</dbReference>
<dbReference type="NCBIfam" id="NF033516">
    <property type="entry name" value="transpos_IS3"/>
    <property type="match status" value="1"/>
</dbReference>
<organism evidence="2 3">
    <name type="scientific">Stylophora pistillata</name>
    <name type="common">Smooth cauliflower coral</name>
    <dbReference type="NCBI Taxonomy" id="50429"/>
    <lineage>
        <taxon>Eukaryota</taxon>
        <taxon>Metazoa</taxon>
        <taxon>Cnidaria</taxon>
        <taxon>Anthozoa</taxon>
        <taxon>Hexacorallia</taxon>
        <taxon>Scleractinia</taxon>
        <taxon>Astrocoeniina</taxon>
        <taxon>Pocilloporidae</taxon>
        <taxon>Stylophora</taxon>
    </lineage>
</organism>
<dbReference type="SUPFAM" id="SSF56672">
    <property type="entry name" value="DNA/RNA polymerases"/>
    <property type="match status" value="1"/>
</dbReference>
<dbReference type="Pfam" id="PF00665">
    <property type="entry name" value="rve"/>
    <property type="match status" value="1"/>
</dbReference>
<dbReference type="PANTHER" id="PTHR46889:SF7">
    <property type="entry name" value="TRANSPOSASE FOR INSERTION SEQUENCE ELEMENT IS904"/>
    <property type="match status" value="1"/>
</dbReference>
<dbReference type="InterPro" id="IPR025948">
    <property type="entry name" value="HTH-like_dom"/>
</dbReference>
<evidence type="ECO:0000313" key="3">
    <source>
        <dbReference type="Proteomes" id="UP000225706"/>
    </source>
</evidence>
<gene>
    <name evidence="2" type="ORF">AWC38_SpisGene23717</name>
</gene>
<dbReference type="InterPro" id="IPR012337">
    <property type="entry name" value="RNaseH-like_sf"/>
</dbReference>
<dbReference type="EMBL" id="LSMT01001424">
    <property type="protein sequence ID" value="PFX12348.1"/>
    <property type="molecule type" value="Genomic_DNA"/>
</dbReference>
<keyword evidence="3" id="KW-1185">Reference proteome</keyword>
<dbReference type="SUPFAM" id="SSF53098">
    <property type="entry name" value="Ribonuclease H-like"/>
    <property type="match status" value="1"/>
</dbReference>
<sequence>MNEFKSVKTPLKIDTCHDADTGNNTDVKTVEGVQLKKSALQYCVTKEINSQNYLLNSAKFANHITEHTDIVLPIVVDTEFKTESLTRLSEEGPYNTSLHLTTQFKFLPSNETRTFISSEFEEHLIEHEHESSIRHPTLRSGFHVIDLLRGEGVDVDLTHDPDVHKQETKDALPVFRVLIYAFYALADVPKLFQGTFLDEFKQEAGRGTFENRRRMISKRRGSFQPGWYAPYRVALNGLEYRLIIDLVDASAIMGNATYAEYCKNLNISLTHKKDMHIVKDGKPPLIERMDEAYIEYPKIFDVYAEEDLKVYEMLEKFDQYMGAIYEKLGLIDYYQESKLTMGSTVNELIEAIIFKFMEFSSLQTDLSRQKKECLELLTRRSSAEHIAQRTLTSVTTDKKKLRHNYHLLAKCDGGRCRNAKPTFISKEGNLFDVDLDGAYSTIMSQLQYPLGIPVHLTFYKTLLKKALSKFDKELVPRLWHARIKTREDLAYDQELIPSWYDETKERVTETYVEDGERKYRKYTALKVDSGKSRIFLNQIEHGILTSDILDVILTEWSPRQRKDFFNKVEIETLMFYPASLRVDTPQELLNTQKEHNKTKPYDFPITSAGCEMDDPTECHSWTSFSLGEHLIDLLKHLRKKYDKKTPENTLLKLIINTTYGDSVSRHFKASNMVIGNNITAAVRTAMYLYEIALNLNGSITDGQVFDANAVLHRARGKFLNMTNIPTAYAKNRKEILQSNTCRIALLNDQPHKYVEDGLLVGNRKYLFKNAEGIDEVAQYAVRPCREMITLMNEIRDIHETYPMYGYRKVYAVLRRQGWQVNRKRVERLWTEMGLCALYAKKRTTLQDKQGRRYPYLLKDLSMTKPNQVWQTDITYIKLAGGYVYLIALIDVYSRYVRGWTLSNTMDTSFCLRAFDQATELGVYPEILNTDQGSQFTSDEWLYACVNCGVQISMTGVADYKMTFLNDDVELKMRSYETSQKEDGRLKKEHAAYWVEWVDGKLELKLDYEEYKYESPAHKIFKAIEENPKKVPVFHNYVKVRILKTNEWSNHYSKKWSAAKIINLGDNVVQMGSITYLSLTQFKFKNIKQSKAWEKFHNRLKLEYGGLGIEIYYLDESGQYLNYERMIHEVDELIRAGEMKPSRYYNRHRHFTRNHSERAAVLKKRETGRKKMRDLIKEKLFPSLEELGVLEEVETFEDPDGYGD</sequence>
<dbReference type="InterPro" id="IPR050900">
    <property type="entry name" value="Transposase_IS3/IS150/IS904"/>
</dbReference>
<dbReference type="PANTHER" id="PTHR46889">
    <property type="entry name" value="TRANSPOSASE INSF FOR INSERTION SEQUENCE IS3B-RELATED"/>
    <property type="match status" value="1"/>
</dbReference>
<dbReference type="InterPro" id="IPR001584">
    <property type="entry name" value="Integrase_cat-core"/>
</dbReference>
<dbReference type="InterPro" id="IPR036397">
    <property type="entry name" value="RNaseH_sf"/>
</dbReference>
<dbReference type="Gene3D" id="3.30.420.10">
    <property type="entry name" value="Ribonuclease H-like superfamily/Ribonuclease H"/>
    <property type="match status" value="1"/>
</dbReference>
<reference evidence="3" key="1">
    <citation type="journal article" date="2017" name="bioRxiv">
        <title>Comparative analysis of the genomes of Stylophora pistillata and Acropora digitifera provides evidence for extensive differences between species of corals.</title>
        <authorList>
            <person name="Voolstra C.R."/>
            <person name="Li Y."/>
            <person name="Liew Y.J."/>
            <person name="Baumgarten S."/>
            <person name="Zoccola D."/>
            <person name="Flot J.-F."/>
            <person name="Tambutte S."/>
            <person name="Allemand D."/>
            <person name="Aranda M."/>
        </authorList>
    </citation>
    <scope>NUCLEOTIDE SEQUENCE [LARGE SCALE GENOMIC DNA]</scope>
</reference>
<proteinExistence type="predicted"/>